<feature type="chain" id="PRO_5003659263" description="RING-type E3 ubiquitin transferase" evidence="16">
    <location>
        <begin position="25"/>
        <end position="750"/>
    </location>
</feature>
<evidence type="ECO:0000256" key="9">
    <source>
        <dbReference type="ARBA" id="ARBA00022771"/>
    </source>
</evidence>
<dbReference type="Pfam" id="PF12678">
    <property type="entry name" value="zf-rbx1"/>
    <property type="match status" value="1"/>
</dbReference>
<evidence type="ECO:0000256" key="15">
    <source>
        <dbReference type="SAM" id="Phobius"/>
    </source>
</evidence>
<evidence type="ECO:0000256" key="8">
    <source>
        <dbReference type="ARBA" id="ARBA00022729"/>
    </source>
</evidence>
<keyword evidence="19" id="KW-1185">Reference proteome</keyword>
<dbReference type="AlphaFoldDB" id="I2H8V6"/>
<keyword evidence="8 16" id="KW-0732">Signal</keyword>
<dbReference type="OrthoDB" id="9984778at2759"/>
<dbReference type="Proteomes" id="UP000002866">
    <property type="component" value="Chromosome 9"/>
</dbReference>
<dbReference type="EMBL" id="HE806324">
    <property type="protein sequence ID" value="CCH62808.1"/>
    <property type="molecule type" value="Genomic_DNA"/>
</dbReference>
<dbReference type="GO" id="GO:0008270">
    <property type="term" value="F:zinc ion binding"/>
    <property type="evidence" value="ECO:0007669"/>
    <property type="project" value="UniProtKB-KW"/>
</dbReference>
<evidence type="ECO:0000256" key="2">
    <source>
        <dbReference type="ARBA" id="ARBA00004127"/>
    </source>
</evidence>
<organism evidence="18 19">
    <name type="scientific">Henningerozyma blattae (strain ATCC 34711 / CBS 6284 / DSM 70876 / NBRC 10599 / NRRL Y-10934 / UCD 77-7)</name>
    <name type="common">Yeast</name>
    <name type="synonym">Tetrapisispora blattae</name>
    <dbReference type="NCBI Taxonomy" id="1071380"/>
    <lineage>
        <taxon>Eukaryota</taxon>
        <taxon>Fungi</taxon>
        <taxon>Dikarya</taxon>
        <taxon>Ascomycota</taxon>
        <taxon>Saccharomycotina</taxon>
        <taxon>Saccharomycetes</taxon>
        <taxon>Saccharomycetales</taxon>
        <taxon>Saccharomycetaceae</taxon>
        <taxon>Henningerozyma</taxon>
    </lineage>
</organism>
<dbReference type="UniPathway" id="UPA00143"/>
<evidence type="ECO:0000256" key="11">
    <source>
        <dbReference type="ARBA" id="ARBA00022833"/>
    </source>
</evidence>
<evidence type="ECO:0000256" key="7">
    <source>
        <dbReference type="ARBA" id="ARBA00022723"/>
    </source>
</evidence>
<dbReference type="GO" id="GO:0016567">
    <property type="term" value="P:protein ubiquitination"/>
    <property type="evidence" value="ECO:0007669"/>
    <property type="project" value="UniProtKB-UniPathway"/>
</dbReference>
<keyword evidence="13 15" id="KW-0472">Membrane</keyword>
<protein>
    <recommendedName>
        <fullName evidence="4">RING-type E3 ubiquitin transferase</fullName>
        <ecNumber evidence="4">2.3.2.27</ecNumber>
    </recommendedName>
</protein>
<dbReference type="SUPFAM" id="SSF57850">
    <property type="entry name" value="RING/U-box"/>
    <property type="match status" value="1"/>
</dbReference>
<gene>
    <name evidence="18" type="primary">TBLA0I01490</name>
    <name evidence="18" type="ORF">TBLA_0I01490</name>
</gene>
<dbReference type="FunCoup" id="I2H8V6">
    <property type="interactions" value="49"/>
</dbReference>
<dbReference type="InParanoid" id="I2H8V6"/>
<sequence length="750" mass="87194">MRIDSTTILFIILILFLLFSGPENDVISSEYEFNQLELLKSQFHQEYQSFQSMDPSTNFKNITGFKLSYQDILQNNSINATYPIPNKPYDDWQLSQRDLLLPQDIIDKITSDIWNASSSDIYPFNITSTLIGDLNVIANNYSMIPMPIAKFYDPSDDLSSTHPPTGEKLIQDWPTFGEVHNVTWQNGEVRIRIDPLNYQSPSPNAKEKVYFNSQSDKWKFLTVLITFSDHLEHERHIIDSKAIYDITNGRILLMTQSSKFHSIFAYPHIFFSNTKDHDHESFNQVKKLIDEFWSVSNYSQALTFGNFQDLYDNAITKCEYMGFFQLKPWSHYTKDQLKIIDDELQFPIGRPTNLSHLPLVSISNGLLFSPDCGIRMEMSNVQGKRYELQTRQRRNHLLIGALLYACEIYLLLLQMNNTNTPSNINKLSYYTFSMINLVDGSLGIVYFIMAGVLPDLYLLLLISAFLMFILASVFETRYLISIYASQINERNVNIITLMRGGSSFQMETTAPIVVDESQISNSLYGRFFFQLLIFTFLLIGSTTWPRRMRMGFEYITLFILNSYWIPQIFRNAVKGIPARNSTLNSTSPTRTPRRIMLWKFILGTSFIRLMPLFYVFTYSSNVFMHHKDIKFAIFISIWLLLQILVLYSQELFGSRWFLPIHVIPDGYQYHKSVSNELLLEHGTNKNHTVDCTICMSEVPVYIQDIEETHNIDKDTYMITPCNHIFHTTCLENWMSYKLQCPVCRAPLPPL</sequence>
<dbReference type="GeneID" id="14497986"/>
<feature type="transmembrane region" description="Helical" evidence="15">
    <location>
        <begin position="527"/>
        <end position="544"/>
    </location>
</feature>
<dbReference type="EC" id="2.3.2.27" evidence="4"/>
<evidence type="ECO:0000259" key="17">
    <source>
        <dbReference type="PROSITE" id="PS50089"/>
    </source>
</evidence>
<dbReference type="eggNOG" id="KOG0828">
    <property type="taxonomic scope" value="Eukaryota"/>
</dbReference>
<keyword evidence="5" id="KW-0808">Transferase</keyword>
<dbReference type="InterPro" id="IPR021319">
    <property type="entry name" value="DUF2921"/>
</dbReference>
<feature type="transmembrane region" description="Helical" evidence="15">
    <location>
        <begin position="395"/>
        <end position="415"/>
    </location>
</feature>
<dbReference type="InterPro" id="IPR024766">
    <property type="entry name" value="Znf_RING_H2"/>
</dbReference>
<feature type="signal peptide" evidence="16">
    <location>
        <begin position="1"/>
        <end position="24"/>
    </location>
</feature>
<keyword evidence="11" id="KW-0862">Zinc</keyword>
<keyword evidence="6 15" id="KW-0812">Transmembrane</keyword>
<dbReference type="HOGENOM" id="CLU_010475_1_0_1"/>
<dbReference type="Gene3D" id="3.30.40.10">
    <property type="entry name" value="Zinc/RING finger domain, C3HC4 (zinc finger)"/>
    <property type="match status" value="1"/>
</dbReference>
<keyword evidence="10" id="KW-0833">Ubl conjugation pathway</keyword>
<dbReference type="GO" id="GO:0061630">
    <property type="term" value="F:ubiquitin protein ligase activity"/>
    <property type="evidence" value="ECO:0007669"/>
    <property type="project" value="UniProtKB-EC"/>
</dbReference>
<evidence type="ECO:0000256" key="16">
    <source>
        <dbReference type="SAM" id="SignalP"/>
    </source>
</evidence>
<feature type="transmembrane region" description="Helical" evidence="15">
    <location>
        <begin position="456"/>
        <end position="474"/>
    </location>
</feature>
<evidence type="ECO:0000256" key="4">
    <source>
        <dbReference type="ARBA" id="ARBA00012483"/>
    </source>
</evidence>
<dbReference type="CDD" id="cd23117">
    <property type="entry name" value="RING-H2_TUL1-like"/>
    <property type="match status" value="1"/>
</dbReference>
<feature type="transmembrane region" description="Helical" evidence="15">
    <location>
        <begin position="629"/>
        <end position="647"/>
    </location>
</feature>
<evidence type="ECO:0000256" key="1">
    <source>
        <dbReference type="ARBA" id="ARBA00000900"/>
    </source>
</evidence>
<dbReference type="FunFam" id="3.30.40.10:FF:000626">
    <property type="entry name" value="Transmembrane ubiquitin ligase 1"/>
    <property type="match status" value="1"/>
</dbReference>
<feature type="transmembrane region" description="Helical" evidence="15">
    <location>
        <begin position="597"/>
        <end position="617"/>
    </location>
</feature>
<proteinExistence type="predicted"/>
<evidence type="ECO:0000256" key="12">
    <source>
        <dbReference type="ARBA" id="ARBA00022989"/>
    </source>
</evidence>
<comment type="pathway">
    <text evidence="3">Protein modification; protein ubiquitination.</text>
</comment>
<dbReference type="GO" id="GO:0140624">
    <property type="term" value="P:EGAD pathway"/>
    <property type="evidence" value="ECO:0007669"/>
    <property type="project" value="EnsemblFungi"/>
</dbReference>
<dbReference type="GO" id="GO:0044695">
    <property type="term" value="C:Dsc E3 ubiquitin ligase complex"/>
    <property type="evidence" value="ECO:0007669"/>
    <property type="project" value="EnsemblFungi"/>
</dbReference>
<dbReference type="InterPro" id="IPR001841">
    <property type="entry name" value="Znf_RING"/>
</dbReference>
<evidence type="ECO:0000256" key="13">
    <source>
        <dbReference type="ARBA" id="ARBA00023136"/>
    </source>
</evidence>
<dbReference type="STRING" id="1071380.I2H8V6"/>
<evidence type="ECO:0000256" key="14">
    <source>
        <dbReference type="PROSITE-ProRule" id="PRU00175"/>
    </source>
</evidence>
<evidence type="ECO:0000256" key="5">
    <source>
        <dbReference type="ARBA" id="ARBA00022679"/>
    </source>
</evidence>
<keyword evidence="12 15" id="KW-1133">Transmembrane helix</keyword>
<dbReference type="GO" id="GO:0043162">
    <property type="term" value="P:ubiquitin-dependent protein catabolic process via the multivesicular body sorting pathway"/>
    <property type="evidence" value="ECO:0007669"/>
    <property type="project" value="EnsemblFungi"/>
</dbReference>
<evidence type="ECO:0000313" key="18">
    <source>
        <dbReference type="EMBL" id="CCH62808.1"/>
    </source>
</evidence>
<name>I2H8V6_HENB6</name>
<keyword evidence="7" id="KW-0479">Metal-binding</keyword>
<evidence type="ECO:0000256" key="10">
    <source>
        <dbReference type="ARBA" id="ARBA00022786"/>
    </source>
</evidence>
<dbReference type="PROSITE" id="PS50089">
    <property type="entry name" value="ZF_RING_2"/>
    <property type="match status" value="1"/>
</dbReference>
<feature type="domain" description="RING-type" evidence="17">
    <location>
        <begin position="691"/>
        <end position="744"/>
    </location>
</feature>
<feature type="transmembrane region" description="Helical" evidence="15">
    <location>
        <begin position="427"/>
        <end position="449"/>
    </location>
</feature>
<evidence type="ECO:0000256" key="6">
    <source>
        <dbReference type="ARBA" id="ARBA00022692"/>
    </source>
</evidence>
<accession>I2H8V6</accession>
<comment type="subcellular location">
    <subcellularLocation>
        <location evidence="2">Endomembrane system</location>
        <topology evidence="2">Multi-pass membrane protein</topology>
    </subcellularLocation>
</comment>
<dbReference type="InterPro" id="IPR013083">
    <property type="entry name" value="Znf_RING/FYVE/PHD"/>
</dbReference>
<dbReference type="RefSeq" id="XP_004182327.1">
    <property type="nucleotide sequence ID" value="XM_004182279.1"/>
</dbReference>
<dbReference type="InterPro" id="IPR050731">
    <property type="entry name" value="HRD1_E3_ubiq-ligases"/>
</dbReference>
<keyword evidence="9 14" id="KW-0863">Zinc-finger</keyword>
<dbReference type="KEGG" id="tbl:TBLA_0I01490"/>
<dbReference type="OMA" id="LEGWMRF"/>
<evidence type="ECO:0000313" key="19">
    <source>
        <dbReference type="Proteomes" id="UP000002866"/>
    </source>
</evidence>
<dbReference type="PANTHER" id="PTHR22763:SF162">
    <property type="entry name" value="TRANSMEMBRANE E3 UBIQUITIN-PROTEIN LIGASE 1"/>
    <property type="match status" value="1"/>
</dbReference>
<evidence type="ECO:0000256" key="3">
    <source>
        <dbReference type="ARBA" id="ARBA00004906"/>
    </source>
</evidence>
<dbReference type="GO" id="GO:0005794">
    <property type="term" value="C:Golgi apparatus"/>
    <property type="evidence" value="ECO:0007669"/>
    <property type="project" value="EnsemblFungi"/>
</dbReference>
<reference evidence="18 19" key="1">
    <citation type="journal article" date="2011" name="Proc. Natl. Acad. Sci. U.S.A.">
        <title>Evolutionary erosion of yeast sex chromosomes by mating-type switching accidents.</title>
        <authorList>
            <person name="Gordon J.L."/>
            <person name="Armisen D."/>
            <person name="Proux-Wera E."/>
            <person name="Oheigeartaigh S.S."/>
            <person name="Byrne K.P."/>
            <person name="Wolfe K.H."/>
        </authorList>
    </citation>
    <scope>NUCLEOTIDE SEQUENCE [LARGE SCALE GENOMIC DNA]</scope>
    <source>
        <strain evidence="19">ATCC 34711 / CBS 6284 / DSM 70876 / NBRC 10599 / NRRL Y-10934 / UCD 77-7</strain>
    </source>
</reference>
<dbReference type="SMART" id="SM00184">
    <property type="entry name" value="RING"/>
    <property type="match status" value="1"/>
</dbReference>
<dbReference type="GO" id="GO:0043161">
    <property type="term" value="P:proteasome-mediated ubiquitin-dependent protein catabolic process"/>
    <property type="evidence" value="ECO:0007669"/>
    <property type="project" value="TreeGrafter"/>
</dbReference>
<comment type="catalytic activity">
    <reaction evidence="1">
        <text>S-ubiquitinyl-[E2 ubiquitin-conjugating enzyme]-L-cysteine + [acceptor protein]-L-lysine = [E2 ubiquitin-conjugating enzyme]-L-cysteine + N(6)-ubiquitinyl-[acceptor protein]-L-lysine.</text>
        <dbReference type="EC" id="2.3.2.27"/>
    </reaction>
</comment>
<dbReference type="PANTHER" id="PTHR22763">
    <property type="entry name" value="RING ZINC FINGER PROTEIN"/>
    <property type="match status" value="1"/>
</dbReference>
<dbReference type="Pfam" id="PF11145">
    <property type="entry name" value="DUF2921"/>
    <property type="match status" value="1"/>
</dbReference>